<sequence length="106" mass="11610">MLTKSVWLETGTFISGLFNGTIQIANELFSQSTKNSEAVEDLKFEVSGKLDSLTDDISSLRNESLSIKDSLDAVKQDVIILQADVATSENKVQELTLTSQKKIDGQ</sequence>
<proteinExistence type="predicted"/>
<accession>A0A8X6P1F9</accession>
<reference evidence="1" key="1">
    <citation type="submission" date="2020-08" db="EMBL/GenBank/DDBJ databases">
        <title>Multicomponent nature underlies the extraordinary mechanical properties of spider dragline silk.</title>
        <authorList>
            <person name="Kono N."/>
            <person name="Nakamura H."/>
            <person name="Mori M."/>
            <person name="Yoshida Y."/>
            <person name="Ohtoshi R."/>
            <person name="Malay A.D."/>
            <person name="Moran D.A.P."/>
            <person name="Tomita M."/>
            <person name="Numata K."/>
            <person name="Arakawa K."/>
        </authorList>
    </citation>
    <scope>NUCLEOTIDE SEQUENCE</scope>
</reference>
<gene>
    <name evidence="1" type="ORF">NPIL_61141</name>
</gene>
<dbReference type="EMBL" id="BMAW01110553">
    <property type="protein sequence ID" value="GFT43630.1"/>
    <property type="molecule type" value="Genomic_DNA"/>
</dbReference>
<dbReference type="Proteomes" id="UP000887013">
    <property type="component" value="Unassembled WGS sequence"/>
</dbReference>
<protein>
    <submittedName>
        <fullName evidence="1">Uncharacterized protein</fullName>
    </submittedName>
</protein>
<dbReference type="AlphaFoldDB" id="A0A8X6P1F9"/>
<evidence type="ECO:0000313" key="2">
    <source>
        <dbReference type="Proteomes" id="UP000887013"/>
    </source>
</evidence>
<keyword evidence="2" id="KW-1185">Reference proteome</keyword>
<name>A0A8X6P1F9_NEPPI</name>
<dbReference type="OrthoDB" id="10521242at2759"/>
<comment type="caution">
    <text evidence="1">The sequence shown here is derived from an EMBL/GenBank/DDBJ whole genome shotgun (WGS) entry which is preliminary data.</text>
</comment>
<organism evidence="1 2">
    <name type="scientific">Nephila pilipes</name>
    <name type="common">Giant wood spider</name>
    <name type="synonym">Nephila maculata</name>
    <dbReference type="NCBI Taxonomy" id="299642"/>
    <lineage>
        <taxon>Eukaryota</taxon>
        <taxon>Metazoa</taxon>
        <taxon>Ecdysozoa</taxon>
        <taxon>Arthropoda</taxon>
        <taxon>Chelicerata</taxon>
        <taxon>Arachnida</taxon>
        <taxon>Araneae</taxon>
        <taxon>Araneomorphae</taxon>
        <taxon>Entelegynae</taxon>
        <taxon>Araneoidea</taxon>
        <taxon>Nephilidae</taxon>
        <taxon>Nephila</taxon>
    </lineage>
</organism>
<evidence type="ECO:0000313" key="1">
    <source>
        <dbReference type="EMBL" id="GFT43630.1"/>
    </source>
</evidence>